<keyword evidence="7 8" id="KW-0503">Monooxygenase</keyword>
<evidence type="ECO:0000256" key="5">
    <source>
        <dbReference type="ARBA" id="ARBA00023002"/>
    </source>
</evidence>
<dbReference type="GO" id="GO:0016125">
    <property type="term" value="P:sterol metabolic process"/>
    <property type="evidence" value="ECO:0007669"/>
    <property type="project" value="TreeGrafter"/>
</dbReference>
<dbReference type="InterPro" id="IPR017972">
    <property type="entry name" value="Cyt_P450_CS"/>
</dbReference>
<proteinExistence type="inferred from homology"/>
<dbReference type="PROSITE" id="PS00086">
    <property type="entry name" value="CYTOCHROME_P450"/>
    <property type="match status" value="1"/>
</dbReference>
<evidence type="ECO:0000256" key="1">
    <source>
        <dbReference type="ARBA" id="ARBA00001971"/>
    </source>
</evidence>
<evidence type="ECO:0000256" key="2">
    <source>
        <dbReference type="ARBA" id="ARBA00010617"/>
    </source>
</evidence>
<reference evidence="9 10" key="1">
    <citation type="submission" date="2018-08" db="EMBL/GenBank/DDBJ databases">
        <title>Genomic Encyclopedia of Archaeal and Bacterial Type Strains, Phase II (KMG-II): from individual species to whole genera.</title>
        <authorList>
            <person name="Goeker M."/>
        </authorList>
    </citation>
    <scope>NUCLEOTIDE SEQUENCE [LARGE SCALE GENOMIC DNA]</scope>
    <source>
        <strain evidence="9 10">DSM 17099</strain>
    </source>
</reference>
<evidence type="ECO:0000313" key="10">
    <source>
        <dbReference type="Proteomes" id="UP000256941"/>
    </source>
</evidence>
<evidence type="ECO:0000256" key="3">
    <source>
        <dbReference type="ARBA" id="ARBA00022617"/>
    </source>
</evidence>
<evidence type="ECO:0000256" key="7">
    <source>
        <dbReference type="ARBA" id="ARBA00023033"/>
    </source>
</evidence>
<gene>
    <name evidence="9" type="ORF">BDD41_1871</name>
</gene>
<name>A0A3D9XSA9_PARVE</name>
<comment type="caution">
    <text evidence="9">The sequence shown here is derived from an EMBL/GenBank/DDBJ whole genome shotgun (WGS) entry which is preliminary data.</text>
</comment>
<organism evidence="9 10">
    <name type="scientific">Paracoccus versutus</name>
    <name type="common">Thiobacillus versutus</name>
    <dbReference type="NCBI Taxonomy" id="34007"/>
    <lineage>
        <taxon>Bacteria</taxon>
        <taxon>Pseudomonadati</taxon>
        <taxon>Pseudomonadota</taxon>
        <taxon>Alphaproteobacteria</taxon>
        <taxon>Rhodobacterales</taxon>
        <taxon>Paracoccaceae</taxon>
        <taxon>Paracoccus</taxon>
    </lineage>
</organism>
<sequence length="420" mass="47024">MLAVQDPQVPDFVDALQAIETYAELREILTSRDFEMAGAAERTIFLEDTLIMSEGARHSELKQLAAPLFSRQVLAYYELHLLAPVIEQVIRDLRNNRDDGGVVRIDACALIKEALTRISARVTGVDGIDTPETTARFRALVLQLGEATTGIFSAIPQDEVIDLGKQALDALVAEFLQPSLERRKQLTLDFEAGRIAKEDLPRDVLMTLCLQNDLARPDDSEKIPYVWRQCTLFLTGSIKTTSHTLPHIFFHIDEWIREHPEDRDKLGDPEFLHRAAAETFRLHQTSPVRFRRALRDLTLASGRKVAKGELVAMHQPRGNLDPTVWGEDTRYFNPYREVPKGMQPWGLTFGAGVHTCIGQNLVTGIQNKGDAKLGTHGTAVRLLKALYDLGAELDPDSPPQRATGTMNDRFATMPMILRAI</sequence>
<dbReference type="CDD" id="cd00302">
    <property type="entry name" value="cytochrome_P450"/>
    <property type="match status" value="1"/>
</dbReference>
<dbReference type="SUPFAM" id="SSF48264">
    <property type="entry name" value="Cytochrome P450"/>
    <property type="match status" value="1"/>
</dbReference>
<comment type="similarity">
    <text evidence="2 8">Belongs to the cytochrome P450 family.</text>
</comment>
<evidence type="ECO:0000256" key="8">
    <source>
        <dbReference type="RuleBase" id="RU000461"/>
    </source>
</evidence>
<dbReference type="EMBL" id="QTUJ01000001">
    <property type="protein sequence ID" value="REF73320.1"/>
    <property type="molecule type" value="Genomic_DNA"/>
</dbReference>
<accession>A0A3D9XSA9</accession>
<dbReference type="GO" id="GO:0020037">
    <property type="term" value="F:heme binding"/>
    <property type="evidence" value="ECO:0007669"/>
    <property type="project" value="InterPro"/>
</dbReference>
<dbReference type="PANTHER" id="PTHR24286:SF24">
    <property type="entry name" value="LANOSTEROL 14-ALPHA DEMETHYLASE"/>
    <property type="match status" value="1"/>
</dbReference>
<keyword evidence="6 8" id="KW-0408">Iron</keyword>
<dbReference type="PANTHER" id="PTHR24286">
    <property type="entry name" value="CYTOCHROME P450 26"/>
    <property type="match status" value="1"/>
</dbReference>
<comment type="cofactor">
    <cofactor evidence="1">
        <name>heme</name>
        <dbReference type="ChEBI" id="CHEBI:30413"/>
    </cofactor>
</comment>
<keyword evidence="5 8" id="KW-0560">Oxidoreductase</keyword>
<evidence type="ECO:0000256" key="4">
    <source>
        <dbReference type="ARBA" id="ARBA00022723"/>
    </source>
</evidence>
<keyword evidence="3 8" id="KW-0349">Heme</keyword>
<dbReference type="InterPro" id="IPR001128">
    <property type="entry name" value="Cyt_P450"/>
</dbReference>
<dbReference type="InterPro" id="IPR036396">
    <property type="entry name" value="Cyt_P450_sf"/>
</dbReference>
<keyword evidence="4 8" id="KW-0479">Metal-binding</keyword>
<evidence type="ECO:0000256" key="6">
    <source>
        <dbReference type="ARBA" id="ARBA00023004"/>
    </source>
</evidence>
<evidence type="ECO:0000313" key="9">
    <source>
        <dbReference type="EMBL" id="REF73320.1"/>
    </source>
</evidence>
<dbReference type="GO" id="GO:0016705">
    <property type="term" value="F:oxidoreductase activity, acting on paired donors, with incorporation or reduction of molecular oxygen"/>
    <property type="evidence" value="ECO:0007669"/>
    <property type="project" value="InterPro"/>
</dbReference>
<dbReference type="Proteomes" id="UP000256941">
    <property type="component" value="Unassembled WGS sequence"/>
</dbReference>
<dbReference type="RefSeq" id="WP_166435450.1">
    <property type="nucleotide sequence ID" value="NZ_CP038196.1"/>
</dbReference>
<dbReference type="GO" id="GO:0004497">
    <property type="term" value="F:monooxygenase activity"/>
    <property type="evidence" value="ECO:0007669"/>
    <property type="project" value="UniProtKB-KW"/>
</dbReference>
<dbReference type="Gene3D" id="1.10.630.10">
    <property type="entry name" value="Cytochrome P450"/>
    <property type="match status" value="1"/>
</dbReference>
<dbReference type="Pfam" id="PF00067">
    <property type="entry name" value="p450"/>
    <property type="match status" value="1"/>
</dbReference>
<dbReference type="AlphaFoldDB" id="A0A3D9XSA9"/>
<dbReference type="GO" id="GO:0005506">
    <property type="term" value="F:iron ion binding"/>
    <property type="evidence" value="ECO:0007669"/>
    <property type="project" value="InterPro"/>
</dbReference>
<protein>
    <submittedName>
        <fullName evidence="9">Cytochrome P450</fullName>
    </submittedName>
</protein>